<feature type="region of interest" description="Disordered" evidence="1">
    <location>
        <begin position="83"/>
        <end position="108"/>
    </location>
</feature>
<keyword evidence="3" id="KW-1185">Reference proteome</keyword>
<dbReference type="Proteomes" id="UP001187315">
    <property type="component" value="Unassembled WGS sequence"/>
</dbReference>
<evidence type="ECO:0000313" key="3">
    <source>
        <dbReference type="Proteomes" id="UP001187315"/>
    </source>
</evidence>
<dbReference type="EMBL" id="JAVHJS010000012">
    <property type="protein sequence ID" value="KAK2840637.1"/>
    <property type="molecule type" value="Genomic_DNA"/>
</dbReference>
<reference evidence="2" key="1">
    <citation type="submission" date="2023-08" db="EMBL/GenBank/DDBJ databases">
        <title>Pelteobagrus vachellii genome.</title>
        <authorList>
            <person name="Liu H."/>
        </authorList>
    </citation>
    <scope>NUCLEOTIDE SEQUENCE</scope>
    <source>
        <strain evidence="2">PRFRI_2022a</strain>
        <tissue evidence="2">Muscle</tissue>
    </source>
</reference>
<gene>
    <name evidence="2" type="ORF">Q7C36_012216</name>
</gene>
<dbReference type="AlphaFoldDB" id="A0AA88MPM7"/>
<feature type="compositionally biased region" description="Polar residues" evidence="1">
    <location>
        <begin position="91"/>
        <end position="108"/>
    </location>
</feature>
<evidence type="ECO:0000313" key="2">
    <source>
        <dbReference type="EMBL" id="KAK2840637.1"/>
    </source>
</evidence>
<sequence>MPKSTRRFESAAWGFSPPPAEPHSGNNNTQVSHLCNMVRWRQRVFGQGLRRCSVSEAYTPSTPHSSASVKELTSARQLQGLFCPPDASSEEWGSTGFSARKPTNSALR</sequence>
<proteinExistence type="predicted"/>
<name>A0AA88MPM7_TACVA</name>
<organism evidence="2 3">
    <name type="scientific">Tachysurus vachellii</name>
    <name type="common">Darkbarbel catfish</name>
    <name type="synonym">Pelteobagrus vachellii</name>
    <dbReference type="NCBI Taxonomy" id="175792"/>
    <lineage>
        <taxon>Eukaryota</taxon>
        <taxon>Metazoa</taxon>
        <taxon>Chordata</taxon>
        <taxon>Craniata</taxon>
        <taxon>Vertebrata</taxon>
        <taxon>Euteleostomi</taxon>
        <taxon>Actinopterygii</taxon>
        <taxon>Neopterygii</taxon>
        <taxon>Teleostei</taxon>
        <taxon>Ostariophysi</taxon>
        <taxon>Siluriformes</taxon>
        <taxon>Bagridae</taxon>
        <taxon>Tachysurus</taxon>
    </lineage>
</organism>
<evidence type="ECO:0000256" key="1">
    <source>
        <dbReference type="SAM" id="MobiDB-lite"/>
    </source>
</evidence>
<comment type="caution">
    <text evidence="2">The sequence shown here is derived from an EMBL/GenBank/DDBJ whole genome shotgun (WGS) entry which is preliminary data.</text>
</comment>
<feature type="region of interest" description="Disordered" evidence="1">
    <location>
        <begin position="1"/>
        <end position="28"/>
    </location>
</feature>
<protein>
    <submittedName>
        <fullName evidence="2">Uncharacterized protein</fullName>
    </submittedName>
</protein>
<accession>A0AA88MPM7</accession>